<evidence type="ECO:0000313" key="1">
    <source>
        <dbReference type="EMBL" id="MBO7745826.1"/>
    </source>
</evidence>
<dbReference type="EMBL" id="JAGGDJ010000012">
    <property type="protein sequence ID" value="MBO7745826.1"/>
    <property type="molecule type" value="Genomic_DNA"/>
</dbReference>
<organism evidence="1 2">
    <name type="scientific">Paenibacillus artemisiicola</name>
    <dbReference type="NCBI Taxonomy" id="1172618"/>
    <lineage>
        <taxon>Bacteria</taxon>
        <taxon>Bacillati</taxon>
        <taxon>Bacillota</taxon>
        <taxon>Bacilli</taxon>
        <taxon>Bacillales</taxon>
        <taxon>Paenibacillaceae</taxon>
        <taxon>Paenibacillus</taxon>
    </lineage>
</organism>
<comment type="caution">
    <text evidence="1">The sequence shown here is derived from an EMBL/GenBank/DDBJ whole genome shotgun (WGS) entry which is preliminary data.</text>
</comment>
<dbReference type="Proteomes" id="UP000670947">
    <property type="component" value="Unassembled WGS sequence"/>
</dbReference>
<evidence type="ECO:0000313" key="2">
    <source>
        <dbReference type="Proteomes" id="UP000670947"/>
    </source>
</evidence>
<protein>
    <recommendedName>
        <fullName evidence="3">WYL domain-containing protein</fullName>
    </recommendedName>
</protein>
<gene>
    <name evidence="1" type="ORF">I8J29_16580</name>
</gene>
<evidence type="ECO:0008006" key="3">
    <source>
        <dbReference type="Google" id="ProtNLM"/>
    </source>
</evidence>
<accession>A0ABS3WCH6</accession>
<name>A0ABS3WCH6_9BACL</name>
<keyword evidence="2" id="KW-1185">Reference proteome</keyword>
<sequence>MKLEKYIGHTLQIVYVDRRGQITQRNIEVKSLADGQIRAYCLTSKGPRVFAIENILAFELVHRYAG</sequence>
<reference evidence="1 2" key="1">
    <citation type="submission" date="2021-03" db="EMBL/GenBank/DDBJ databases">
        <title>Paenibacillus artemisicola MWE-103 whole genome sequence.</title>
        <authorList>
            <person name="Ham Y.J."/>
        </authorList>
    </citation>
    <scope>NUCLEOTIDE SEQUENCE [LARGE SCALE GENOMIC DNA]</scope>
    <source>
        <strain evidence="1 2">MWE-103</strain>
    </source>
</reference>
<dbReference type="RefSeq" id="WP_208848650.1">
    <property type="nucleotide sequence ID" value="NZ_JAGGDJ010000012.1"/>
</dbReference>
<proteinExistence type="predicted"/>